<keyword evidence="4" id="KW-0862">Zinc</keyword>
<dbReference type="InterPro" id="IPR055438">
    <property type="entry name" value="AstE_AspA_cat"/>
</dbReference>
<dbReference type="Gene3D" id="3.40.630.10">
    <property type="entry name" value="Zn peptidases"/>
    <property type="match status" value="1"/>
</dbReference>
<evidence type="ECO:0000313" key="6">
    <source>
        <dbReference type="EMBL" id="GGF98682.1"/>
    </source>
</evidence>
<keyword evidence="2" id="KW-0479">Metal-binding</keyword>
<accession>A0A8J2Z4L7</accession>
<evidence type="ECO:0000256" key="1">
    <source>
        <dbReference type="ARBA" id="ARBA00001947"/>
    </source>
</evidence>
<dbReference type="EMBL" id="BMJS01000015">
    <property type="protein sequence ID" value="GGF98682.1"/>
    <property type="molecule type" value="Genomic_DNA"/>
</dbReference>
<dbReference type="GO" id="GO:0046872">
    <property type="term" value="F:metal ion binding"/>
    <property type="evidence" value="ECO:0007669"/>
    <property type="project" value="UniProtKB-KW"/>
</dbReference>
<dbReference type="Pfam" id="PF24827">
    <property type="entry name" value="AstE_AspA_cat"/>
    <property type="match status" value="1"/>
</dbReference>
<evidence type="ECO:0000259" key="5">
    <source>
        <dbReference type="Pfam" id="PF24827"/>
    </source>
</evidence>
<organism evidence="6 7">
    <name type="scientific">Cysteiniphilum litorale</name>
    <dbReference type="NCBI Taxonomy" id="2056700"/>
    <lineage>
        <taxon>Bacteria</taxon>
        <taxon>Pseudomonadati</taxon>
        <taxon>Pseudomonadota</taxon>
        <taxon>Gammaproteobacteria</taxon>
        <taxon>Thiotrichales</taxon>
        <taxon>Fastidiosibacteraceae</taxon>
        <taxon>Cysteiniphilum</taxon>
    </lineage>
</organism>
<evidence type="ECO:0000256" key="3">
    <source>
        <dbReference type="ARBA" id="ARBA00022801"/>
    </source>
</evidence>
<evidence type="ECO:0000256" key="4">
    <source>
        <dbReference type="ARBA" id="ARBA00022833"/>
    </source>
</evidence>
<gene>
    <name evidence="6" type="primary">dapA</name>
    <name evidence="6" type="ORF">GCM10010995_14900</name>
</gene>
<dbReference type="Gene3D" id="2.40.50.100">
    <property type="match status" value="1"/>
</dbReference>
<dbReference type="SUPFAM" id="SSF53187">
    <property type="entry name" value="Zn-dependent exopeptidases"/>
    <property type="match status" value="1"/>
</dbReference>
<feature type="domain" description="Succinylglutamate desuccinylase/Aspartoacylase catalytic" evidence="5">
    <location>
        <begin position="33"/>
        <end position="270"/>
    </location>
</feature>
<protein>
    <submittedName>
        <fullName evidence="6">Succinylglutamate desuccinylase</fullName>
    </submittedName>
</protein>
<comment type="cofactor">
    <cofactor evidence="1">
        <name>Zn(2+)</name>
        <dbReference type="ChEBI" id="CHEBI:29105"/>
    </cofactor>
</comment>
<dbReference type="RefSeq" id="WP_117002750.1">
    <property type="nucleotide sequence ID" value="NZ_BMJS01000015.1"/>
</dbReference>
<evidence type="ECO:0000256" key="2">
    <source>
        <dbReference type="ARBA" id="ARBA00022723"/>
    </source>
</evidence>
<dbReference type="GO" id="GO:0016788">
    <property type="term" value="F:hydrolase activity, acting on ester bonds"/>
    <property type="evidence" value="ECO:0007669"/>
    <property type="project" value="InterPro"/>
</dbReference>
<comment type="caution">
    <text evidence="6">The sequence shown here is derived from an EMBL/GenBank/DDBJ whole genome shotgun (WGS) entry which is preliminary data.</text>
</comment>
<reference evidence="6" key="1">
    <citation type="journal article" date="2014" name="Int. J. Syst. Evol. Microbiol.">
        <title>Complete genome sequence of Corynebacterium casei LMG S-19264T (=DSM 44701T), isolated from a smear-ripened cheese.</title>
        <authorList>
            <consortium name="US DOE Joint Genome Institute (JGI-PGF)"/>
            <person name="Walter F."/>
            <person name="Albersmeier A."/>
            <person name="Kalinowski J."/>
            <person name="Ruckert C."/>
        </authorList>
    </citation>
    <scope>NUCLEOTIDE SEQUENCE</scope>
    <source>
        <strain evidence="6">CGMCC 1.15758</strain>
    </source>
</reference>
<dbReference type="PANTHER" id="PTHR37326:SF1">
    <property type="entry name" value="BLL3975 PROTEIN"/>
    <property type="match status" value="1"/>
</dbReference>
<dbReference type="OrthoDB" id="527673at2"/>
<keyword evidence="3" id="KW-0378">Hydrolase</keyword>
<evidence type="ECO:0000313" key="7">
    <source>
        <dbReference type="Proteomes" id="UP000636949"/>
    </source>
</evidence>
<dbReference type="AlphaFoldDB" id="A0A8J2Z4L7"/>
<dbReference type="InterPro" id="IPR053138">
    <property type="entry name" value="N-alpha-Ac-DABA_deacetylase"/>
</dbReference>
<reference evidence="6" key="2">
    <citation type="submission" date="2020-09" db="EMBL/GenBank/DDBJ databases">
        <authorList>
            <person name="Sun Q."/>
            <person name="Zhou Y."/>
        </authorList>
    </citation>
    <scope>NUCLEOTIDE SEQUENCE</scope>
    <source>
        <strain evidence="6">CGMCC 1.15758</strain>
    </source>
</reference>
<name>A0A8J2Z4L7_9GAMM</name>
<dbReference type="PANTHER" id="PTHR37326">
    <property type="entry name" value="BLL3975 PROTEIN"/>
    <property type="match status" value="1"/>
</dbReference>
<proteinExistence type="predicted"/>
<sequence>MINIREIPFRTTISGLTHSISVIEYKHPQAKANIYMQAALHAAESNGIALIYLLREYLETHDFPYNVTLVPFANPFAMDIKIGEYTYGRFDAKTGENWNRGFKNLLTAHAGLEKIDLDAFVEKYQDQGFDTLCQRFSELLRARLAVSLQNDTAPHEKLANILHDLALAADFSFDLHCDSVSAPYIYAPSYLHSGRLKHFNSNAFILTPNEPSGCFNQAIFYPWWQLTDCWNRITGDSKTPPKHAFTYEMGNKESFDLKNAKHLLEGVLEYINNPANVKNTSNKYACYEQDFSRVRAPIGGMVNYQDNLLGSLQKPNTPLATIYDKNSIIGISKPQVLSVPHEALLLTRTSSATVHEGDEVLKVMTNCFNI</sequence>
<dbReference type="Proteomes" id="UP000636949">
    <property type="component" value="Unassembled WGS sequence"/>
</dbReference>
<keyword evidence="7" id="KW-1185">Reference proteome</keyword>